<evidence type="ECO:0000256" key="2">
    <source>
        <dbReference type="ARBA" id="ARBA00022676"/>
    </source>
</evidence>
<dbReference type="AlphaFoldDB" id="I0HHG1"/>
<reference evidence="7 8" key="1">
    <citation type="submission" date="2012-02" db="EMBL/GenBank/DDBJ databases">
        <title>Complete genome sequence of Actinoplanes missouriensis 431 (= NBRC 102363).</title>
        <authorList>
            <person name="Ohnishi Y."/>
            <person name="Ishikawa J."/>
            <person name="Sekine M."/>
            <person name="Hosoyama A."/>
            <person name="Harada T."/>
            <person name="Narita H."/>
            <person name="Hata T."/>
            <person name="Konno Y."/>
            <person name="Tutikane K."/>
            <person name="Fujita N."/>
            <person name="Horinouchi S."/>
            <person name="Hayakawa M."/>
        </authorList>
    </citation>
    <scope>NUCLEOTIDE SEQUENCE [LARGE SCALE GENOMIC DNA]</scope>
    <source>
        <strain evidence="8">ATCC 14538 / DSM 43046 / CBS 188.64 / JCM 3121 / NBRC 102363 / NCIMB 12654 / NRRL B-3342 / UNCC 431</strain>
    </source>
</reference>
<dbReference type="GO" id="GO:0016757">
    <property type="term" value="F:glycosyltransferase activity"/>
    <property type="evidence" value="ECO:0007669"/>
    <property type="project" value="UniProtKB-KW"/>
</dbReference>
<dbReference type="HOGENOM" id="CLU_012505_0_0_11"/>
<evidence type="ECO:0000313" key="7">
    <source>
        <dbReference type="EMBL" id="BAL92448.1"/>
    </source>
</evidence>
<dbReference type="SUPFAM" id="SSF88713">
    <property type="entry name" value="Glycoside hydrolase/deacetylase"/>
    <property type="match status" value="1"/>
</dbReference>
<keyword evidence="3 7" id="KW-0808">Transferase</keyword>
<feature type="transmembrane region" description="Helical" evidence="5">
    <location>
        <begin position="635"/>
        <end position="655"/>
    </location>
</feature>
<evidence type="ECO:0000259" key="6">
    <source>
        <dbReference type="PROSITE" id="PS51677"/>
    </source>
</evidence>
<protein>
    <submittedName>
        <fullName evidence="7">Putative bifunctional glycosyltransferase/polysaccharide deacetylase</fullName>
    </submittedName>
</protein>
<dbReference type="PANTHER" id="PTHR43630:SF1">
    <property type="entry name" value="POLY-BETA-1,6-N-ACETYL-D-GLUCOSAMINE SYNTHASE"/>
    <property type="match status" value="1"/>
</dbReference>
<keyword evidence="5" id="KW-0472">Membrane</keyword>
<dbReference type="InterPro" id="IPR002509">
    <property type="entry name" value="NODB_dom"/>
</dbReference>
<dbReference type="InterPro" id="IPR029044">
    <property type="entry name" value="Nucleotide-diphossugar_trans"/>
</dbReference>
<dbReference type="eggNOG" id="COG0726">
    <property type="taxonomic scope" value="Bacteria"/>
</dbReference>
<dbReference type="EMBL" id="AP012319">
    <property type="protein sequence ID" value="BAL92448.1"/>
    <property type="molecule type" value="Genomic_DNA"/>
</dbReference>
<dbReference type="eggNOG" id="COG1215">
    <property type="taxonomic scope" value="Bacteria"/>
</dbReference>
<dbReference type="Pfam" id="PF01522">
    <property type="entry name" value="Polysacc_deac_1"/>
    <property type="match status" value="1"/>
</dbReference>
<dbReference type="Pfam" id="PF13641">
    <property type="entry name" value="Glyco_tranf_2_3"/>
    <property type="match status" value="1"/>
</dbReference>
<dbReference type="STRING" id="512565.AMIS_72280"/>
<dbReference type="Gene3D" id="3.20.20.370">
    <property type="entry name" value="Glycoside hydrolase/deacetylase"/>
    <property type="match status" value="1"/>
</dbReference>
<feature type="transmembrane region" description="Helical" evidence="5">
    <location>
        <begin position="313"/>
        <end position="335"/>
    </location>
</feature>
<proteinExistence type="inferred from homology"/>
<organism evidence="7 8">
    <name type="scientific">Actinoplanes missouriensis (strain ATCC 14538 / DSM 43046 / CBS 188.64 / JCM 3121 / NBRC 102363 / NCIMB 12654 / NRRL B-3342 / UNCC 431)</name>
    <dbReference type="NCBI Taxonomy" id="512565"/>
    <lineage>
        <taxon>Bacteria</taxon>
        <taxon>Bacillati</taxon>
        <taxon>Actinomycetota</taxon>
        <taxon>Actinomycetes</taxon>
        <taxon>Micromonosporales</taxon>
        <taxon>Micromonosporaceae</taxon>
        <taxon>Actinoplanes</taxon>
    </lineage>
</organism>
<feature type="transmembrane region" description="Helical" evidence="5">
    <location>
        <begin position="676"/>
        <end position="696"/>
    </location>
</feature>
<feature type="transmembrane region" description="Helical" evidence="5">
    <location>
        <begin position="604"/>
        <end position="629"/>
    </location>
</feature>
<evidence type="ECO:0000313" key="8">
    <source>
        <dbReference type="Proteomes" id="UP000007882"/>
    </source>
</evidence>
<keyword evidence="5" id="KW-1133">Transmembrane helix</keyword>
<feature type="transmembrane region" description="Helical" evidence="5">
    <location>
        <begin position="21"/>
        <end position="41"/>
    </location>
</feature>
<dbReference type="Gene3D" id="3.90.550.10">
    <property type="entry name" value="Spore Coat Polysaccharide Biosynthesis Protein SpsA, Chain A"/>
    <property type="match status" value="1"/>
</dbReference>
<sequence length="720" mass="78971">MTVETRRVPARRRIPVPRPRWIVLSVVLVLFASILVVNGVVQGEFAQDGAVESTSETDEVPDEALSGGPIIQTDGTTTTTVSPGDHQIVLTFDDGPSPEYTPEIMDVLEEYGVPGTFFMIGSEMSRYPGLTKEVLDAGHEIGIHTYTHPDMSTKNEWRRKVEMQETQYALAGAAQVTSVIFRPPYSSTVKALDNPTWAVMEEMGERGYLTVVNNLDSRDWEADVTNDDIVEAVTPDDGAGAILLFHDGGGDRSKTASALRTVIPSLQEAGYSFTTVAALTGMKTVNPTATTGEWVLGLGIVSAVLVATRATVWFTWLLVALGVLTVLRLVMMLILGRRHARRYRKGDAVWGPPYTEPVTVIVPAYNEKEIIAETLGSLVTSTHPIRIVVVDDGSDDGTAEIAEGLGHENVTVVRQPNGGKSAALNNGIAHADTDVVVMMDGDTVFEPDTVRLLVQPFADATIGAVAGNAKVANRNSMIAIWQHIEYVVGFSIDRRAYDVMRCMATVPGAIGAFRREALRQVNGLSDDTLAEDTDLTIAIIRAGWRVVYEERARAWTEAPSTMPQLWRQRYRWSYGTMQAMWKHRRALFEKGAGGRFGRRGLLNLALFQTLLPLLSPLIDVFLVYGLIFLNPTTTVIAWLGMLGVQLVSTVYAFRLDGESLKPLWRLPLQQFVYRQLMYLVLIQSVLAALGGIRLGWQKLRRTGGLNALMGQRLPTGDGSS</sequence>
<keyword evidence="2" id="KW-0328">Glycosyltransferase</keyword>
<dbReference type="InterPro" id="IPR011330">
    <property type="entry name" value="Glyco_hydro/deAcase_b/a-brl"/>
</dbReference>
<feature type="region of interest" description="Disordered" evidence="4">
    <location>
        <begin position="49"/>
        <end position="82"/>
    </location>
</feature>
<evidence type="ECO:0000256" key="1">
    <source>
        <dbReference type="ARBA" id="ARBA00006739"/>
    </source>
</evidence>
<name>I0HHG1_ACTM4</name>
<dbReference type="KEGG" id="ams:AMIS_72280"/>
<evidence type="ECO:0000256" key="4">
    <source>
        <dbReference type="SAM" id="MobiDB-lite"/>
    </source>
</evidence>
<evidence type="ECO:0000256" key="5">
    <source>
        <dbReference type="SAM" id="Phobius"/>
    </source>
</evidence>
<dbReference type="RefSeq" id="WP_014447333.1">
    <property type="nucleotide sequence ID" value="NC_017093.1"/>
</dbReference>
<comment type="similarity">
    <text evidence="1">Belongs to the glycosyltransferase 2 family.</text>
</comment>
<keyword evidence="5" id="KW-0812">Transmembrane</keyword>
<dbReference type="PATRIC" id="fig|512565.3.peg.7235"/>
<dbReference type="PANTHER" id="PTHR43630">
    <property type="entry name" value="POLY-BETA-1,6-N-ACETYL-D-GLUCOSAMINE SYNTHASE"/>
    <property type="match status" value="1"/>
</dbReference>
<keyword evidence="8" id="KW-1185">Reference proteome</keyword>
<dbReference type="Proteomes" id="UP000007882">
    <property type="component" value="Chromosome"/>
</dbReference>
<evidence type="ECO:0000256" key="3">
    <source>
        <dbReference type="ARBA" id="ARBA00022679"/>
    </source>
</evidence>
<dbReference type="GO" id="GO:0005975">
    <property type="term" value="P:carbohydrate metabolic process"/>
    <property type="evidence" value="ECO:0007669"/>
    <property type="project" value="InterPro"/>
</dbReference>
<accession>I0HHG1</accession>
<dbReference type="GO" id="GO:0016810">
    <property type="term" value="F:hydrolase activity, acting on carbon-nitrogen (but not peptide) bonds"/>
    <property type="evidence" value="ECO:0007669"/>
    <property type="project" value="InterPro"/>
</dbReference>
<dbReference type="PROSITE" id="PS51677">
    <property type="entry name" value="NODB"/>
    <property type="match status" value="1"/>
</dbReference>
<feature type="domain" description="NodB homology" evidence="6">
    <location>
        <begin position="86"/>
        <end position="274"/>
    </location>
</feature>
<dbReference type="SUPFAM" id="SSF53448">
    <property type="entry name" value="Nucleotide-diphospho-sugar transferases"/>
    <property type="match status" value="1"/>
</dbReference>
<gene>
    <name evidence="7" type="ordered locus">AMIS_72280</name>
</gene>
<dbReference type="CDD" id="cd06423">
    <property type="entry name" value="CESA_like"/>
    <property type="match status" value="1"/>
</dbReference>